<dbReference type="STRING" id="1001240.GY21_20645"/>
<evidence type="ECO:0000313" key="5">
    <source>
        <dbReference type="Proteomes" id="UP000561726"/>
    </source>
</evidence>
<evidence type="ECO:0000256" key="1">
    <source>
        <dbReference type="SAM" id="MobiDB-lite"/>
    </source>
</evidence>
<accession>A0A099J2B9</accession>
<protein>
    <submittedName>
        <fullName evidence="2">Uncharacterized protein</fullName>
    </submittedName>
</protein>
<gene>
    <name evidence="3" type="ORF">BJ997_000509</name>
    <name evidence="2" type="ORF">GY21_20645</name>
</gene>
<reference evidence="2 4" key="1">
    <citation type="submission" date="2014-08" db="EMBL/GenBank/DDBJ databases">
        <authorList>
            <person name="Sisinthy S."/>
        </authorList>
    </citation>
    <scope>NUCLEOTIDE SEQUENCE [LARGE SCALE GENOMIC DNA]</scope>
    <source>
        <strain evidence="2 4">RuG17</strain>
    </source>
</reference>
<evidence type="ECO:0000313" key="3">
    <source>
        <dbReference type="EMBL" id="MBB5639961.1"/>
    </source>
</evidence>
<dbReference type="AlphaFoldDB" id="A0A099J2B9"/>
<feature type="region of interest" description="Disordered" evidence="1">
    <location>
        <begin position="1"/>
        <end position="45"/>
    </location>
</feature>
<dbReference type="RefSeq" id="WP_035840707.1">
    <property type="nucleotide sequence ID" value="NZ_JACHBQ010000001.1"/>
</dbReference>
<reference evidence="3 5" key="2">
    <citation type="submission" date="2020-08" db="EMBL/GenBank/DDBJ databases">
        <title>Sequencing the genomes of 1000 actinobacteria strains.</title>
        <authorList>
            <person name="Klenk H.-P."/>
        </authorList>
    </citation>
    <scope>NUCLEOTIDE SEQUENCE [LARGE SCALE GENOMIC DNA]</scope>
    <source>
        <strain evidence="3 5">DSM 21065</strain>
    </source>
</reference>
<keyword evidence="4" id="KW-1185">Reference proteome</keyword>
<comment type="caution">
    <text evidence="2">The sequence shown here is derived from an EMBL/GenBank/DDBJ whole genome shotgun (WGS) entry which is preliminary data.</text>
</comment>
<evidence type="ECO:0000313" key="4">
    <source>
        <dbReference type="Proteomes" id="UP000029864"/>
    </source>
</evidence>
<dbReference type="OrthoDB" id="5120912at2"/>
<dbReference type="EMBL" id="JACHBQ010000001">
    <property type="protein sequence ID" value="MBB5639961.1"/>
    <property type="molecule type" value="Genomic_DNA"/>
</dbReference>
<dbReference type="Proteomes" id="UP000029864">
    <property type="component" value="Unassembled WGS sequence"/>
</dbReference>
<sequence>MSDAQHVSGPDGTNHPALPDQSERAILPPDPAAEHAEHQRESETRLRVLRGKADLAHSEVEVINALRIDPEQLEDMLTNATPTEAERIRIAERRITLRVAEARAIADAAEAEYEQAALQTFDEDML</sequence>
<evidence type="ECO:0000313" key="2">
    <source>
        <dbReference type="EMBL" id="KGJ71662.1"/>
    </source>
</evidence>
<feature type="compositionally biased region" description="Basic and acidic residues" evidence="1">
    <location>
        <begin position="32"/>
        <end position="45"/>
    </location>
</feature>
<organism evidence="2 4">
    <name type="scientific">Cryobacterium roopkundense</name>
    <dbReference type="NCBI Taxonomy" id="1001240"/>
    <lineage>
        <taxon>Bacteria</taxon>
        <taxon>Bacillati</taxon>
        <taxon>Actinomycetota</taxon>
        <taxon>Actinomycetes</taxon>
        <taxon>Micrococcales</taxon>
        <taxon>Microbacteriaceae</taxon>
        <taxon>Cryobacterium</taxon>
    </lineage>
</organism>
<dbReference type="EMBL" id="JPXF01000157">
    <property type="protein sequence ID" value="KGJ71662.1"/>
    <property type="molecule type" value="Genomic_DNA"/>
</dbReference>
<name>A0A099J2B9_9MICO</name>
<dbReference type="Proteomes" id="UP000561726">
    <property type="component" value="Unassembled WGS sequence"/>
</dbReference>
<proteinExistence type="predicted"/>